<evidence type="ECO:0000259" key="5">
    <source>
        <dbReference type="PROSITE" id="PS51464"/>
    </source>
</evidence>
<dbReference type="SUPFAM" id="SSF46689">
    <property type="entry name" value="Homeodomain-like"/>
    <property type="match status" value="1"/>
</dbReference>
<accession>A0A8J6PEM2</accession>
<dbReference type="GO" id="GO:0003677">
    <property type="term" value="F:DNA binding"/>
    <property type="evidence" value="ECO:0007669"/>
    <property type="project" value="UniProtKB-KW"/>
</dbReference>
<keyword evidence="7" id="KW-1185">Reference proteome</keyword>
<feature type="domain" description="SIS" evidence="5">
    <location>
        <begin position="134"/>
        <end position="274"/>
    </location>
</feature>
<dbReference type="InterPro" id="IPR035472">
    <property type="entry name" value="RpiR-like_SIS"/>
</dbReference>
<evidence type="ECO:0000256" key="2">
    <source>
        <dbReference type="ARBA" id="ARBA00023125"/>
    </source>
</evidence>
<dbReference type="InterPro" id="IPR001347">
    <property type="entry name" value="SIS_dom"/>
</dbReference>
<dbReference type="PANTHER" id="PTHR30514:SF1">
    <property type="entry name" value="HTH-TYPE TRANSCRIPTIONAL REGULATOR HEXR-RELATED"/>
    <property type="match status" value="1"/>
</dbReference>
<dbReference type="PANTHER" id="PTHR30514">
    <property type="entry name" value="GLUCOKINASE"/>
    <property type="match status" value="1"/>
</dbReference>
<dbReference type="SUPFAM" id="SSF53697">
    <property type="entry name" value="SIS domain"/>
    <property type="match status" value="1"/>
</dbReference>
<dbReference type="Gene3D" id="3.40.50.10490">
    <property type="entry name" value="Glucose-6-phosphate isomerase like protein, domain 1"/>
    <property type="match status" value="1"/>
</dbReference>
<protein>
    <submittedName>
        <fullName evidence="6">MurR/RpiR family transcriptional regulator</fullName>
    </submittedName>
</protein>
<feature type="domain" description="HTH rpiR-type" evidence="4">
    <location>
        <begin position="15"/>
        <end position="91"/>
    </location>
</feature>
<keyword evidence="2" id="KW-0238">DNA-binding</keyword>
<dbReference type="InterPro" id="IPR047640">
    <property type="entry name" value="RpiR-like"/>
</dbReference>
<reference evidence="6" key="1">
    <citation type="submission" date="2020-08" db="EMBL/GenBank/DDBJ databases">
        <title>Genome public.</title>
        <authorList>
            <person name="Liu C."/>
            <person name="Sun Q."/>
        </authorList>
    </citation>
    <scope>NUCLEOTIDE SEQUENCE</scope>
    <source>
        <strain evidence="6">NSJ-15</strain>
    </source>
</reference>
<dbReference type="RefSeq" id="WP_187536423.1">
    <property type="nucleotide sequence ID" value="NZ_JACRTL010000003.1"/>
</dbReference>
<evidence type="ECO:0000313" key="6">
    <source>
        <dbReference type="EMBL" id="MBC8610726.1"/>
    </source>
</evidence>
<dbReference type="GO" id="GO:0003700">
    <property type="term" value="F:DNA-binding transcription factor activity"/>
    <property type="evidence" value="ECO:0007669"/>
    <property type="project" value="InterPro"/>
</dbReference>
<dbReference type="Pfam" id="PF01418">
    <property type="entry name" value="HTH_6"/>
    <property type="match status" value="1"/>
</dbReference>
<dbReference type="InterPro" id="IPR046348">
    <property type="entry name" value="SIS_dom_sf"/>
</dbReference>
<dbReference type="GO" id="GO:1901135">
    <property type="term" value="P:carbohydrate derivative metabolic process"/>
    <property type="evidence" value="ECO:0007669"/>
    <property type="project" value="InterPro"/>
</dbReference>
<evidence type="ECO:0000313" key="7">
    <source>
        <dbReference type="Proteomes" id="UP000632659"/>
    </source>
</evidence>
<proteinExistence type="predicted"/>
<gene>
    <name evidence="6" type="ORF">H8702_06260</name>
</gene>
<dbReference type="PROSITE" id="PS51071">
    <property type="entry name" value="HTH_RPIR"/>
    <property type="match status" value="1"/>
</dbReference>
<keyword evidence="3" id="KW-0804">Transcription</keyword>
<organism evidence="6 7">
    <name type="scientific">Massiliimalia timonensis</name>
    <dbReference type="NCBI Taxonomy" id="1987501"/>
    <lineage>
        <taxon>Bacteria</taxon>
        <taxon>Bacillati</taxon>
        <taxon>Bacillota</taxon>
        <taxon>Clostridia</taxon>
        <taxon>Eubacteriales</taxon>
        <taxon>Oscillospiraceae</taxon>
        <taxon>Massiliimalia</taxon>
    </lineage>
</organism>
<keyword evidence="1" id="KW-0805">Transcription regulation</keyword>
<dbReference type="InterPro" id="IPR036388">
    <property type="entry name" value="WH-like_DNA-bd_sf"/>
</dbReference>
<dbReference type="CDD" id="cd05013">
    <property type="entry name" value="SIS_RpiR"/>
    <property type="match status" value="1"/>
</dbReference>
<dbReference type="GO" id="GO:0097367">
    <property type="term" value="F:carbohydrate derivative binding"/>
    <property type="evidence" value="ECO:0007669"/>
    <property type="project" value="InterPro"/>
</dbReference>
<sequence length="292" mass="32174">MPISTKLLKNDMLPHGLMVQMQAVYDTLKSAERKAADVLLEDIGFVKEATIVEMARRAQCSEATLVRLARKLGYKGYPEMREDIRSAAGGEAQLYHNINASDTTEELLSKVFSSAIQALADTLQCIDHNSYEQAVAYIANAGKLMFCGVGDSYAVALSGMQKMMRLGFPAIASMDLDTQLVHLSAFGEDDVLIAVSYSGKTKSVLDLVRYAKGKHVKIIAITNYPASPLAKQSDVVLQTAAFTQQLNGEVMSKRITQLCVIESLFVSLLVQQEDHYQMELERAAQALQWNKI</sequence>
<dbReference type="InterPro" id="IPR000281">
    <property type="entry name" value="HTH_RpiR"/>
</dbReference>
<dbReference type="Gene3D" id="1.10.10.10">
    <property type="entry name" value="Winged helix-like DNA-binding domain superfamily/Winged helix DNA-binding domain"/>
    <property type="match status" value="1"/>
</dbReference>
<comment type="caution">
    <text evidence="6">The sequence shown here is derived from an EMBL/GenBank/DDBJ whole genome shotgun (WGS) entry which is preliminary data.</text>
</comment>
<evidence type="ECO:0000256" key="1">
    <source>
        <dbReference type="ARBA" id="ARBA00023015"/>
    </source>
</evidence>
<evidence type="ECO:0000256" key="3">
    <source>
        <dbReference type="ARBA" id="ARBA00023163"/>
    </source>
</evidence>
<dbReference type="EMBL" id="JACRTL010000003">
    <property type="protein sequence ID" value="MBC8610726.1"/>
    <property type="molecule type" value="Genomic_DNA"/>
</dbReference>
<name>A0A8J6PEM2_9FIRM</name>
<evidence type="ECO:0000259" key="4">
    <source>
        <dbReference type="PROSITE" id="PS51071"/>
    </source>
</evidence>
<dbReference type="PROSITE" id="PS51464">
    <property type="entry name" value="SIS"/>
    <property type="match status" value="1"/>
</dbReference>
<dbReference type="Proteomes" id="UP000632659">
    <property type="component" value="Unassembled WGS sequence"/>
</dbReference>
<dbReference type="Pfam" id="PF01380">
    <property type="entry name" value="SIS"/>
    <property type="match status" value="1"/>
</dbReference>
<dbReference type="AlphaFoldDB" id="A0A8J6PEM2"/>
<dbReference type="InterPro" id="IPR009057">
    <property type="entry name" value="Homeodomain-like_sf"/>
</dbReference>